<protein>
    <submittedName>
        <fullName evidence="1">Uncharacterized protein</fullName>
    </submittedName>
</protein>
<dbReference type="EMBL" id="LAZR01038972">
    <property type="protein sequence ID" value="KKL18172.1"/>
    <property type="molecule type" value="Genomic_DNA"/>
</dbReference>
<gene>
    <name evidence="1" type="ORF">LCGC14_2478190</name>
</gene>
<organism evidence="1">
    <name type="scientific">marine sediment metagenome</name>
    <dbReference type="NCBI Taxonomy" id="412755"/>
    <lineage>
        <taxon>unclassified sequences</taxon>
        <taxon>metagenomes</taxon>
        <taxon>ecological metagenomes</taxon>
    </lineage>
</organism>
<name>A0A0F9BW66_9ZZZZ</name>
<proteinExistence type="predicted"/>
<reference evidence="1" key="1">
    <citation type="journal article" date="2015" name="Nature">
        <title>Complex archaea that bridge the gap between prokaryotes and eukaryotes.</title>
        <authorList>
            <person name="Spang A."/>
            <person name="Saw J.H."/>
            <person name="Jorgensen S.L."/>
            <person name="Zaremba-Niedzwiedzka K."/>
            <person name="Martijn J."/>
            <person name="Lind A.E."/>
            <person name="van Eijk R."/>
            <person name="Schleper C."/>
            <person name="Guy L."/>
            <person name="Ettema T.J."/>
        </authorList>
    </citation>
    <scope>NUCLEOTIDE SEQUENCE</scope>
</reference>
<accession>A0A0F9BW66</accession>
<sequence length="60" mass="6833">MAYLKSIAKPGCNSCGGQSAKELFNLRNVSLGFYCLRHAERALRTQREHEQEDYTREGVV</sequence>
<dbReference type="AlphaFoldDB" id="A0A0F9BW66"/>
<evidence type="ECO:0000313" key="1">
    <source>
        <dbReference type="EMBL" id="KKL18172.1"/>
    </source>
</evidence>
<comment type="caution">
    <text evidence="1">The sequence shown here is derived from an EMBL/GenBank/DDBJ whole genome shotgun (WGS) entry which is preliminary data.</text>
</comment>